<dbReference type="Proteomes" id="UP000306319">
    <property type="component" value="Unassembled WGS sequence"/>
</dbReference>
<gene>
    <name evidence="1" type="ORF">E5331_04855</name>
</gene>
<sequence>MRQYTLYLILLLSLWLAPHSRSEQPYIHHLDHSNGLNSNYVRGIGQDGHGFVWVVTGNGLNRFDGTAFSRFTKENSGLSSNELNCVVKDPINPDKLWIGTRYNGICIYDYSTDKISEFKGEILTSDVTGLSISSDNKIWITHYHMPPEKLDPATGNVERIFRSIPKNFPLPVWCSMESDDGKLYIGHENTGFSSLDLKSMNFENFMHDANNPESISGNTVYSICIDNDGMVWLGTENGLSRFNPTNKKFTSIFHNDSPDSLLPGQVKAISLMKNGDLWIATSKGGVSILSRDDQKRGIYTFKNLTPSSGFDPDGNLYSTASTSIFEDSFGNKWIGYYSDGIDVVCNTPPFFRMISIFRPKGSKLSHPAVWSLANDSENGIWIGGDREFAKIGNFFPIIYKLPSSSTGQNTPIRAINAIDNGMILLGTSNDGAYLFDSQNGLFTKINGIDPEVRCFFKDKDRGLLVGTHNGVYVINNNMSAYPIYEINEVLPDKYITSILNDNSGNILIATFGKGIVVFNKENRPICHLLKKDGLPTNSVNSLFMDSKGNIWVATREGVAKIENGNFNRIIKCDMPANSTSTNIKALIEDHDRKIWMTAEEGIFSCDINDSIFICNHAGNSDMKAFIESSASFFKGWVLFGSLNGLALFNPERLDGNMGNNDKLIINNIIAHDKDNGNNDLEISIPIVSDKIRLPHNLNTFRIKLNIPDISVALNSEIRYRMEGVNETWMNLNPEYEAIYRNMKPGKYVFIISRKINGGEWSEPTQLLTITITPPLYLTWWAKMLYLLSLIIIVCLFTYFYKYKLNLEKNLDVEKESRINSQLLNEERMAFYTNITHELRTPLSLIIGPIEDLINDPDIRDEHRKKLHTIRTSSMRLLNLINGILEFRKTETRNRKLEVCRGNLVNFVREIGLRFKELNSNKDVNIVIAINMPEEQDMYYDPEMINIILNNLLGNAMKYTKKGGITLSVSEHERNCLRYIDITVSDTGEGISPEILPHIFKRYYQANHNKKVAGTGIGLALTQNLVELHEGLISVSSEQGKGSSFTVSLLIDNNYPNAIHKDISGDNETADVTVRPDINIQSERLTILIVEDDEDVKDYIASSFADTYNVICASNGKEGLDSVKANFPDIVISDIMMPVMDGIELCHAIKSDVATSHIPVILLTAKDSLLDKEEGYNSGADSYITKPFSIKLLQSRINNILKARHNLALRLLSEPNSGQNTISDAGVTISKEDVSDKEIVKENNLSILDRNFISKLRMVVEDNIEMEDMDMPFLTDKMCMSHSTLYRKVKGITGLTPNEFIRKIKLTRAVQLLKSENVAINEIPFLTGFNSISYFRRVFKKEFGITPSEFIQNRTDQQN</sequence>
<proteinExistence type="predicted"/>
<organism evidence="1 2">
    <name type="scientific">Lepagella muris</name>
    <dbReference type="NCBI Taxonomy" id="3032870"/>
    <lineage>
        <taxon>Bacteria</taxon>
        <taxon>Pseudomonadati</taxon>
        <taxon>Bacteroidota</taxon>
        <taxon>Bacteroidia</taxon>
        <taxon>Bacteroidales</taxon>
        <taxon>Muribaculaceae</taxon>
        <taxon>Lepagella</taxon>
    </lineage>
</organism>
<dbReference type="EMBL" id="SRYB01000005">
    <property type="protein sequence ID" value="TGY79709.1"/>
    <property type="molecule type" value="Genomic_DNA"/>
</dbReference>
<keyword evidence="2" id="KW-1185">Reference proteome</keyword>
<reference evidence="1" key="1">
    <citation type="submission" date="2019-04" db="EMBL/GenBank/DDBJ databases">
        <title>Microbes associate with the intestines of laboratory mice.</title>
        <authorList>
            <person name="Navarre W."/>
            <person name="Wong E."/>
            <person name="Huang K."/>
            <person name="Tropini C."/>
            <person name="Ng K."/>
            <person name="Yu B."/>
        </authorList>
    </citation>
    <scope>NUCLEOTIDE SEQUENCE</scope>
    <source>
        <strain evidence="1">NM04_E33</strain>
    </source>
</reference>
<evidence type="ECO:0000313" key="1">
    <source>
        <dbReference type="EMBL" id="TGY79709.1"/>
    </source>
</evidence>
<protein>
    <submittedName>
        <fullName evidence="1">Response regulator</fullName>
    </submittedName>
</protein>
<accession>A0AC61RHR9</accession>
<comment type="caution">
    <text evidence="1">The sequence shown here is derived from an EMBL/GenBank/DDBJ whole genome shotgun (WGS) entry which is preliminary data.</text>
</comment>
<evidence type="ECO:0000313" key="2">
    <source>
        <dbReference type="Proteomes" id="UP000306319"/>
    </source>
</evidence>
<name>A0AC61RHR9_9BACT</name>